<dbReference type="SUPFAM" id="SSF55797">
    <property type="entry name" value="PR-1-like"/>
    <property type="match status" value="1"/>
</dbReference>
<sequence>MFWCKYAFCSTLDAAYCAHGRAGEDEIRDEVLAPVNAERQLVSSGGRQNGRTGTNLPAARSMLDLVWSCSLEMEAISILNNASCEFHPSSLPADKAYIYVSDYTYEEGFDFVIKPHISRIVEDELTVITADEVKYNDESMLKSYASLIRETTTVIACAKLECPTLLHAFLCLTDEP</sequence>
<dbReference type="InterPro" id="IPR035940">
    <property type="entry name" value="CAP_sf"/>
</dbReference>
<proteinExistence type="predicted"/>
<organism evidence="1 2">
    <name type="scientific">Oesophagostomum dentatum</name>
    <name type="common">Nodular worm</name>
    <dbReference type="NCBI Taxonomy" id="61180"/>
    <lineage>
        <taxon>Eukaryota</taxon>
        <taxon>Metazoa</taxon>
        <taxon>Ecdysozoa</taxon>
        <taxon>Nematoda</taxon>
        <taxon>Chromadorea</taxon>
        <taxon>Rhabditida</taxon>
        <taxon>Rhabditina</taxon>
        <taxon>Rhabditomorpha</taxon>
        <taxon>Strongyloidea</taxon>
        <taxon>Strongylidae</taxon>
        <taxon>Oesophagostomum</taxon>
    </lineage>
</organism>
<protein>
    <submittedName>
        <fullName evidence="1">SCP-like protein</fullName>
    </submittedName>
</protein>
<dbReference type="AlphaFoldDB" id="A0A0B1TN79"/>
<dbReference type="Gene3D" id="3.40.33.10">
    <property type="entry name" value="CAP"/>
    <property type="match status" value="1"/>
</dbReference>
<evidence type="ECO:0000313" key="2">
    <source>
        <dbReference type="Proteomes" id="UP000053660"/>
    </source>
</evidence>
<dbReference type="OrthoDB" id="5875953at2759"/>
<accession>A0A0B1TN79</accession>
<dbReference type="Proteomes" id="UP000053660">
    <property type="component" value="Unassembled WGS sequence"/>
</dbReference>
<evidence type="ECO:0000313" key="1">
    <source>
        <dbReference type="EMBL" id="KHJ97287.1"/>
    </source>
</evidence>
<name>A0A0B1TN79_OESDE</name>
<dbReference type="EMBL" id="KN549480">
    <property type="protein sequence ID" value="KHJ97287.1"/>
    <property type="molecule type" value="Genomic_DNA"/>
</dbReference>
<reference evidence="1 2" key="1">
    <citation type="submission" date="2014-03" db="EMBL/GenBank/DDBJ databases">
        <title>Draft genome of the hookworm Oesophagostomum dentatum.</title>
        <authorList>
            <person name="Mitreva M."/>
        </authorList>
    </citation>
    <scope>NUCLEOTIDE SEQUENCE [LARGE SCALE GENOMIC DNA]</scope>
    <source>
        <strain evidence="1 2">OD-Hann</strain>
    </source>
</reference>
<keyword evidence="2" id="KW-1185">Reference proteome</keyword>
<gene>
    <name evidence="1" type="ORF">OESDEN_02742</name>
</gene>